<dbReference type="Pfam" id="PF00082">
    <property type="entry name" value="Peptidase_S8"/>
    <property type="match status" value="1"/>
</dbReference>
<evidence type="ECO:0000313" key="6">
    <source>
        <dbReference type="EMBL" id="ADP84902.1"/>
    </source>
</evidence>
<feature type="domain" description="Peptidase S8/S53" evidence="5">
    <location>
        <begin position="294"/>
        <end position="641"/>
    </location>
</feature>
<accession>E3IVX4</accession>
<reference evidence="6 7" key="1">
    <citation type="submission" date="2010-10" db="EMBL/GenBank/DDBJ databases">
        <title>Complete sequence of Frankia sp. EuI1c.</title>
        <authorList>
            <consortium name="US DOE Joint Genome Institute"/>
            <person name="Lucas S."/>
            <person name="Copeland A."/>
            <person name="Lapidus A."/>
            <person name="Cheng J.-F."/>
            <person name="Bruce D."/>
            <person name="Goodwin L."/>
            <person name="Pitluck S."/>
            <person name="Chertkov O."/>
            <person name="Detter J.C."/>
            <person name="Han C."/>
            <person name="Tapia R."/>
            <person name="Land M."/>
            <person name="Hauser L."/>
            <person name="Jeffries C."/>
            <person name="Kyrpides N."/>
            <person name="Ivanova N."/>
            <person name="Mikhailova N."/>
            <person name="Beauchemin N."/>
            <person name="Sen A."/>
            <person name="Sur S.A."/>
            <person name="Gtari M."/>
            <person name="Wall L."/>
            <person name="Tisa L."/>
            <person name="Woyke T."/>
        </authorList>
    </citation>
    <scope>NUCLEOTIDE SEQUENCE [LARGE SCALE GENOMIC DNA]</scope>
    <source>
        <strain evidence="7">DSM 45817 / CECT 9037 / EuI1c</strain>
    </source>
</reference>
<sequence>MADELRHLTHLQVLDRVHSEDFSRGGNGNPKVRPVEYRAHGLALRGQLQDAFSEAETARAGVSLSADELRSLGSVITLEGDDAAYPLKIESLEKFARGSATKPRLPQWLLLSVQPATSSLPERAVVWVADAYRAQFLKIFEDYLNKKITRAAEYQWETPEGNPKNRALVANISRIRQAILDDLWQSEGEPPKNGTHWWELWLDAARQSTDSLRGFATALNLRLLDRSLALNDRVVFWINATWQQLEVLPFTSVPIAEIRKPEFIDTIEDLLPDEQDEYVDDLADRVSAAPAEAPAVCHLDTGVARSHRLLAASLDPTDLHTVIGTSGFDTRGHGTAMAGLALYGPLDDLLSGTGAVQLHHRLESVRVLPDPGEPDTDPRDYGTVTVDAVAQIETATQRRRVFCMPISADPDRPGAPTLWSSTVDALAVGTDIVRDGDELQLLTTPDPEASRLIIVAAGNVDTYTADHRTESETSAVEDPAQAWNVLTVGAHTDLVDTPTDPDLAGWTPLAGKGELSPHSRTSLLFGKRKWPIKPDICFEGGNVLTDGATGFHDRHPLLSLRSTGLHNDLALTSANATSAATAQASRIAALTIAHYPEYWPETVRGLLVHAAEWTPAMRADFDATGPKKEPKLDLLRRYGWGVPTEDAVLRSSRQSVTLITQDTFVPFEGPDYKMRRFRLHTLPWPTEVLEAIGAGDVTLKVTLSYFVEPSASRRGWRQRYAYPSHLLRFDLKAPTDLTEGEFIARLNREAENDEDSSRTSRFSGWDHRWMIGPNQRNLGSLHQDIWEGSGQDLAACGVVGVYPVGGWWKRNRRKDRLDLPIRYSLIVSLKTQEQGVDLYTPIATELQVPTPVHSA</sequence>
<dbReference type="Gene3D" id="3.40.50.200">
    <property type="entry name" value="Peptidase S8/S53 domain"/>
    <property type="match status" value="1"/>
</dbReference>
<dbReference type="InterPro" id="IPR036852">
    <property type="entry name" value="Peptidase_S8/S53_dom_sf"/>
</dbReference>
<name>E3IVX4_PSEI1</name>
<evidence type="ECO:0000256" key="2">
    <source>
        <dbReference type="ARBA" id="ARBA00022670"/>
    </source>
</evidence>
<dbReference type="eggNOG" id="COG1404">
    <property type="taxonomic scope" value="Bacteria"/>
</dbReference>
<dbReference type="PANTHER" id="PTHR43806">
    <property type="entry name" value="PEPTIDASE S8"/>
    <property type="match status" value="1"/>
</dbReference>
<dbReference type="InterPro" id="IPR050131">
    <property type="entry name" value="Peptidase_S8_subtilisin-like"/>
</dbReference>
<evidence type="ECO:0000313" key="7">
    <source>
        <dbReference type="Proteomes" id="UP000002484"/>
    </source>
</evidence>
<evidence type="ECO:0000259" key="5">
    <source>
        <dbReference type="Pfam" id="PF00082"/>
    </source>
</evidence>
<dbReference type="InterPro" id="IPR034074">
    <property type="entry name" value="Y4bN_pept_dom"/>
</dbReference>
<proteinExistence type="inferred from homology"/>
<dbReference type="KEGG" id="fri:FraEuI1c_6934"/>
<comment type="similarity">
    <text evidence="1">Belongs to the peptidase S8 family.</text>
</comment>
<dbReference type="InParanoid" id="E3IVX4"/>
<keyword evidence="3" id="KW-0378">Hydrolase</keyword>
<dbReference type="Proteomes" id="UP000002484">
    <property type="component" value="Chromosome"/>
</dbReference>
<dbReference type="GO" id="GO:0004252">
    <property type="term" value="F:serine-type endopeptidase activity"/>
    <property type="evidence" value="ECO:0007669"/>
    <property type="project" value="InterPro"/>
</dbReference>
<dbReference type="RefSeq" id="WP_013428013.1">
    <property type="nucleotide sequence ID" value="NC_014666.1"/>
</dbReference>
<dbReference type="AlphaFoldDB" id="E3IVX4"/>
<evidence type="ECO:0000256" key="1">
    <source>
        <dbReference type="ARBA" id="ARBA00011073"/>
    </source>
</evidence>
<dbReference type="EMBL" id="CP002299">
    <property type="protein sequence ID" value="ADP84902.1"/>
    <property type="molecule type" value="Genomic_DNA"/>
</dbReference>
<dbReference type="InterPro" id="IPR000209">
    <property type="entry name" value="Peptidase_S8/S53_dom"/>
</dbReference>
<organism evidence="6 7">
    <name type="scientific">Pseudofrankia inefficax (strain DSM 45817 / CECT 9037 / DDB 130130 / EuI1c)</name>
    <name type="common">Frankia inefficax</name>
    <dbReference type="NCBI Taxonomy" id="298654"/>
    <lineage>
        <taxon>Bacteria</taxon>
        <taxon>Bacillati</taxon>
        <taxon>Actinomycetota</taxon>
        <taxon>Actinomycetes</taxon>
        <taxon>Frankiales</taxon>
        <taxon>Frankiaceae</taxon>
        <taxon>Pseudofrankia</taxon>
    </lineage>
</organism>
<dbReference type="STRING" id="298654.FraEuI1c_6934"/>
<keyword evidence="4" id="KW-0720">Serine protease</keyword>
<dbReference type="PANTHER" id="PTHR43806:SF11">
    <property type="entry name" value="CEREVISIN-RELATED"/>
    <property type="match status" value="1"/>
</dbReference>
<dbReference type="CDD" id="cd04847">
    <property type="entry name" value="Peptidases_S8_Subtilisin_like_2"/>
    <property type="match status" value="1"/>
</dbReference>
<keyword evidence="7" id="KW-1185">Reference proteome</keyword>
<dbReference type="HOGENOM" id="CLU_017730_1_0_11"/>
<dbReference type="OrthoDB" id="9768989at2"/>
<keyword evidence="2" id="KW-0645">Protease</keyword>
<gene>
    <name evidence="6" type="ordered locus">FraEuI1c_6934</name>
</gene>
<dbReference type="GO" id="GO:0006508">
    <property type="term" value="P:proteolysis"/>
    <property type="evidence" value="ECO:0007669"/>
    <property type="project" value="UniProtKB-KW"/>
</dbReference>
<evidence type="ECO:0000256" key="3">
    <source>
        <dbReference type="ARBA" id="ARBA00022801"/>
    </source>
</evidence>
<protein>
    <recommendedName>
        <fullName evidence="5">Peptidase S8/S53 domain-containing protein</fullName>
    </recommendedName>
</protein>
<dbReference type="SUPFAM" id="SSF52743">
    <property type="entry name" value="Subtilisin-like"/>
    <property type="match status" value="1"/>
</dbReference>
<evidence type="ECO:0000256" key="4">
    <source>
        <dbReference type="ARBA" id="ARBA00022825"/>
    </source>
</evidence>